<feature type="transmembrane region" description="Helical" evidence="1">
    <location>
        <begin position="323"/>
        <end position="341"/>
    </location>
</feature>
<keyword evidence="1" id="KW-0812">Transmembrane</keyword>
<dbReference type="AlphaFoldDB" id="A0A3M4M9C9"/>
<feature type="transmembrane region" description="Helical" evidence="1">
    <location>
        <begin position="154"/>
        <end position="184"/>
    </location>
</feature>
<evidence type="ECO:0000313" key="2">
    <source>
        <dbReference type="EMBL" id="RMQ50119.1"/>
    </source>
</evidence>
<organism evidence="2 3">
    <name type="scientific">Pseudomonas cichorii</name>
    <dbReference type="NCBI Taxonomy" id="36746"/>
    <lineage>
        <taxon>Bacteria</taxon>
        <taxon>Pseudomonadati</taxon>
        <taxon>Pseudomonadota</taxon>
        <taxon>Gammaproteobacteria</taxon>
        <taxon>Pseudomonadales</taxon>
        <taxon>Pseudomonadaceae</taxon>
        <taxon>Pseudomonas</taxon>
    </lineage>
</organism>
<comment type="caution">
    <text evidence="2">The sequence shown here is derived from an EMBL/GenBank/DDBJ whole genome shotgun (WGS) entry which is preliminary data.</text>
</comment>
<dbReference type="Proteomes" id="UP000277236">
    <property type="component" value="Unassembled WGS sequence"/>
</dbReference>
<feature type="transmembrane region" description="Helical" evidence="1">
    <location>
        <begin position="353"/>
        <end position="370"/>
    </location>
</feature>
<evidence type="ECO:0000256" key="1">
    <source>
        <dbReference type="SAM" id="Phobius"/>
    </source>
</evidence>
<feature type="transmembrane region" description="Helical" evidence="1">
    <location>
        <begin position="204"/>
        <end position="222"/>
    </location>
</feature>
<gene>
    <name evidence="2" type="ORF">ALQ04_02396</name>
</gene>
<dbReference type="RefSeq" id="WP_122314414.1">
    <property type="nucleotide sequence ID" value="NZ_RBRE01000013.1"/>
</dbReference>
<dbReference type="EMBL" id="RBRE01000013">
    <property type="protein sequence ID" value="RMQ50119.1"/>
    <property type="molecule type" value="Genomic_DNA"/>
</dbReference>
<name>A0A3M4M9C9_PSECI</name>
<dbReference type="OrthoDB" id="1317478at2"/>
<proteinExistence type="predicted"/>
<feature type="transmembrane region" description="Helical" evidence="1">
    <location>
        <begin position="260"/>
        <end position="282"/>
    </location>
</feature>
<dbReference type="InterPro" id="IPR025686">
    <property type="entry name" value="Glucos_trans_II"/>
</dbReference>
<reference evidence="2 3" key="1">
    <citation type="submission" date="2018-08" db="EMBL/GenBank/DDBJ databases">
        <title>Recombination of ecologically and evolutionarily significant loci maintains genetic cohesion in the Pseudomonas syringae species complex.</title>
        <authorList>
            <person name="Dillon M."/>
            <person name="Thakur S."/>
            <person name="Almeida R.N.D."/>
            <person name="Weir B.S."/>
            <person name="Guttman D.S."/>
        </authorList>
    </citation>
    <scope>NUCLEOTIDE SEQUENCE [LARGE SCALE GENOMIC DNA]</scope>
    <source>
        <strain evidence="2 3">ICMP 3353</strain>
    </source>
</reference>
<keyword evidence="1" id="KW-1133">Transmembrane helix</keyword>
<protein>
    <recommendedName>
        <fullName evidence="4">GtrC</fullName>
    </recommendedName>
</protein>
<accession>A0A3M4M9C9</accession>
<dbReference type="Pfam" id="PF14264">
    <property type="entry name" value="Glucos_trans_II"/>
    <property type="match status" value="1"/>
</dbReference>
<feature type="transmembrane region" description="Helical" evidence="1">
    <location>
        <begin position="12"/>
        <end position="31"/>
    </location>
</feature>
<sequence>MANLWSKALSDRQLLTFMLVASFLYILPLLLADFRYIDDNWISQYAEGRWHEQGRPLIDVLYSVGTLSRGAPDIFPLPLLFATVLMSCAMAKLARHYFIKPSALHALVPLPLLYNPFFLQNLSYQYDGPAMVLSMVAVVRAITYEKISATKAKVLVPALLIAVALALYQMSLNVFLGLACIELVRQLKQKVALCETAKFLMTQALQLGTGLILYLGIAYLFMTSGRNKLLALDSHWLPEITERLFFFGEKTGFLFTPENLLFGIPLLALAALGYFQIVYSSWATSTNVLQKGGLLLLGLALPFALLLVIPGLSLLLQDFNSQARVLMGFSSVLVAIFYLASSVNLERPCPLNLILIFPVIAMTSLAYAYGRVLDLQKELSTQVLYSLAYDLDSQPLLKPVTRFYFNGSQFENWLPAAEGTFRLMPVIKYILNVNYLVMPQMLPRAGITQVGLFGTEDPALNPAVGAPVVDRRFYRIHIRDNEAYIFMKKIGEPERYPWPR</sequence>
<keyword evidence="1" id="KW-0472">Membrane</keyword>
<evidence type="ECO:0008006" key="4">
    <source>
        <dbReference type="Google" id="ProtNLM"/>
    </source>
</evidence>
<feature type="transmembrane region" description="Helical" evidence="1">
    <location>
        <begin position="74"/>
        <end position="91"/>
    </location>
</feature>
<feature type="transmembrane region" description="Helical" evidence="1">
    <location>
        <begin position="294"/>
        <end position="316"/>
    </location>
</feature>
<feature type="transmembrane region" description="Helical" evidence="1">
    <location>
        <begin position="124"/>
        <end position="142"/>
    </location>
</feature>
<evidence type="ECO:0000313" key="3">
    <source>
        <dbReference type="Proteomes" id="UP000277236"/>
    </source>
</evidence>